<reference evidence="2" key="2">
    <citation type="submission" date="2020-02" db="EMBL/GenBank/DDBJ databases">
        <authorList>
            <consortium name="NCBI Pathogen Detection Project"/>
        </authorList>
    </citation>
    <scope>NUCLEOTIDE SEQUENCE</scope>
    <source>
        <strain evidence="2">MA.CK_93/00017804</strain>
    </source>
</reference>
<dbReference type="AlphaFoldDB" id="A0A742L2M9"/>
<gene>
    <name evidence="2" type="ORF">G8M00_005099</name>
</gene>
<dbReference type="EMBL" id="DAAUNA010000027">
    <property type="protein sequence ID" value="HAF1406458.1"/>
    <property type="molecule type" value="Genomic_DNA"/>
</dbReference>
<evidence type="ECO:0000256" key="1">
    <source>
        <dbReference type="SAM" id="MobiDB-lite"/>
    </source>
</evidence>
<evidence type="ECO:0000313" key="2">
    <source>
        <dbReference type="EMBL" id="HAF1406458.1"/>
    </source>
</evidence>
<proteinExistence type="predicted"/>
<feature type="region of interest" description="Disordered" evidence="1">
    <location>
        <begin position="1"/>
        <end position="52"/>
    </location>
</feature>
<comment type="caution">
    <text evidence="2">The sequence shown here is derived from an EMBL/GenBank/DDBJ whole genome shotgun (WGS) entry which is preliminary data.</text>
</comment>
<accession>A0A742L2M9</accession>
<reference evidence="2" key="1">
    <citation type="journal article" date="2018" name="Genome Biol.">
        <title>SKESA: strategic k-mer extension for scrupulous assemblies.</title>
        <authorList>
            <person name="Souvorov A."/>
            <person name="Agarwala R."/>
            <person name="Lipman D.J."/>
        </authorList>
    </citation>
    <scope>NUCLEOTIDE SEQUENCE</scope>
    <source>
        <strain evidence="2">MA.CK_93/00017804</strain>
    </source>
</reference>
<protein>
    <submittedName>
        <fullName evidence="2">Uncharacterized protein</fullName>
    </submittedName>
</protein>
<sequence length="78" mass="9003">MKAHELRHILKGPARQRGPLQRRRRAVFPGERSYDGGAWRMAHPATTSDRRRQRPRIVAGDNIIHPVNQVRPGKDDMC</sequence>
<name>A0A742L2M9_SALER</name>
<organism evidence="2">
    <name type="scientific">Salmonella enterica</name>
    <name type="common">Salmonella choleraesuis</name>
    <dbReference type="NCBI Taxonomy" id="28901"/>
    <lineage>
        <taxon>Bacteria</taxon>
        <taxon>Pseudomonadati</taxon>
        <taxon>Pseudomonadota</taxon>
        <taxon>Gammaproteobacteria</taxon>
        <taxon>Enterobacterales</taxon>
        <taxon>Enterobacteriaceae</taxon>
        <taxon>Salmonella</taxon>
    </lineage>
</organism>